<dbReference type="AlphaFoldDB" id="A0A2P2MDL6"/>
<keyword evidence="1" id="KW-0732">Signal</keyword>
<sequence length="46" mass="5361">MFAFMVLIHASHCISSKLVNQAHCCSQMLQKISVLTWVRQLYLQPR</sequence>
<evidence type="ECO:0000313" key="2">
    <source>
        <dbReference type="EMBL" id="MBX28345.1"/>
    </source>
</evidence>
<name>A0A2P2MDL6_RHIMU</name>
<dbReference type="EMBL" id="GGEC01047861">
    <property type="protein sequence ID" value="MBX28345.1"/>
    <property type="molecule type" value="Transcribed_RNA"/>
</dbReference>
<proteinExistence type="predicted"/>
<feature type="chain" id="PRO_5015139770" evidence="1">
    <location>
        <begin position="17"/>
        <end position="46"/>
    </location>
</feature>
<organism evidence="2">
    <name type="scientific">Rhizophora mucronata</name>
    <name type="common">Asiatic mangrove</name>
    <dbReference type="NCBI Taxonomy" id="61149"/>
    <lineage>
        <taxon>Eukaryota</taxon>
        <taxon>Viridiplantae</taxon>
        <taxon>Streptophyta</taxon>
        <taxon>Embryophyta</taxon>
        <taxon>Tracheophyta</taxon>
        <taxon>Spermatophyta</taxon>
        <taxon>Magnoliopsida</taxon>
        <taxon>eudicotyledons</taxon>
        <taxon>Gunneridae</taxon>
        <taxon>Pentapetalae</taxon>
        <taxon>rosids</taxon>
        <taxon>fabids</taxon>
        <taxon>Malpighiales</taxon>
        <taxon>Rhizophoraceae</taxon>
        <taxon>Rhizophora</taxon>
    </lineage>
</organism>
<protein>
    <submittedName>
        <fullName evidence="2">Methylcrotonoyl-CoA carboxylase subunit alpha isoform X2</fullName>
    </submittedName>
</protein>
<evidence type="ECO:0000256" key="1">
    <source>
        <dbReference type="SAM" id="SignalP"/>
    </source>
</evidence>
<accession>A0A2P2MDL6</accession>
<feature type="signal peptide" evidence="1">
    <location>
        <begin position="1"/>
        <end position="16"/>
    </location>
</feature>
<reference evidence="2" key="1">
    <citation type="submission" date="2018-02" db="EMBL/GenBank/DDBJ databases">
        <title>Rhizophora mucronata_Transcriptome.</title>
        <authorList>
            <person name="Meera S.P."/>
            <person name="Sreeshan A."/>
            <person name="Augustine A."/>
        </authorList>
    </citation>
    <scope>NUCLEOTIDE SEQUENCE</scope>
    <source>
        <tissue evidence="2">Leaf</tissue>
    </source>
</reference>